<reference evidence="2 3" key="1">
    <citation type="submission" date="2019-01" db="EMBL/GenBank/DDBJ databases">
        <authorList>
            <person name="Ferrante I. M."/>
        </authorList>
    </citation>
    <scope>NUCLEOTIDE SEQUENCE [LARGE SCALE GENOMIC DNA]</scope>
    <source>
        <strain evidence="2 3">B856</strain>
    </source>
</reference>
<name>A0A448ZR77_9STRA</name>
<evidence type="ECO:0000256" key="1">
    <source>
        <dbReference type="SAM" id="MobiDB-lite"/>
    </source>
</evidence>
<evidence type="ECO:0000313" key="3">
    <source>
        <dbReference type="Proteomes" id="UP000291116"/>
    </source>
</evidence>
<dbReference type="AlphaFoldDB" id="A0A448ZR77"/>
<gene>
    <name evidence="2" type="ORF">PSNMU_V1.4_AUG-EV-PASAV3_0116190</name>
</gene>
<dbReference type="OrthoDB" id="10489380at2759"/>
<dbReference type="EMBL" id="CAACVS010000647">
    <property type="protein sequence ID" value="VEU44463.1"/>
    <property type="molecule type" value="Genomic_DNA"/>
</dbReference>
<dbReference type="Proteomes" id="UP000291116">
    <property type="component" value="Unassembled WGS sequence"/>
</dbReference>
<feature type="compositionally biased region" description="Low complexity" evidence="1">
    <location>
        <begin position="1"/>
        <end position="16"/>
    </location>
</feature>
<feature type="region of interest" description="Disordered" evidence="1">
    <location>
        <begin position="1"/>
        <end position="25"/>
    </location>
</feature>
<evidence type="ECO:0000313" key="2">
    <source>
        <dbReference type="EMBL" id="VEU44463.1"/>
    </source>
</evidence>
<organism evidence="2 3">
    <name type="scientific">Pseudo-nitzschia multistriata</name>
    <dbReference type="NCBI Taxonomy" id="183589"/>
    <lineage>
        <taxon>Eukaryota</taxon>
        <taxon>Sar</taxon>
        <taxon>Stramenopiles</taxon>
        <taxon>Ochrophyta</taxon>
        <taxon>Bacillariophyta</taxon>
        <taxon>Bacillariophyceae</taxon>
        <taxon>Bacillariophycidae</taxon>
        <taxon>Bacillariales</taxon>
        <taxon>Bacillariaceae</taxon>
        <taxon>Pseudo-nitzschia</taxon>
    </lineage>
</organism>
<proteinExistence type="predicted"/>
<sequence>MVSNAPTATPSTTEPPFGGQAESRERCGAVLTKQRACYEKHGLGDPSDPTAALSSSERFQRCWIPSLRAKRCLSFARCTSEALAYYSTPSDRGSEGGPSGKGYCSSYDEAYCFGNPRIMKVDLRDPTPGQKATQEHRMETFKHHERWKRRVVNSKLKQQRCEQVRNKLHACLREHG</sequence>
<keyword evidence="3" id="KW-1185">Reference proteome</keyword>
<accession>A0A448ZR77</accession>
<protein>
    <submittedName>
        <fullName evidence="2">Uncharacterized protein</fullName>
    </submittedName>
</protein>